<evidence type="ECO:0000256" key="3">
    <source>
        <dbReference type="SAM" id="SignalP"/>
    </source>
</evidence>
<protein>
    <submittedName>
        <fullName evidence="4">Uncharacterized protein</fullName>
    </submittedName>
</protein>
<dbReference type="EMBL" id="JAUTDP010000001">
    <property type="protein sequence ID" value="KAK3403458.1"/>
    <property type="molecule type" value="Genomic_DNA"/>
</dbReference>
<dbReference type="AlphaFoldDB" id="A0AAE0PNY8"/>
<sequence length="273" mass="29079">MTPACQLRGLILLTSLLFTIIAATEFTNSFANLSYGSTIQLTWDASSIPPEAYPLFITAQLIDKGDQNDNGNGNGNGGGGGAVTAYKMNITTSIGSSSSSSSTNTFEWTGIPSPLRWVPEGEGLYQVELHRSGPSDDGAGTALLAKSPFFAVAQPPYASGTEEEPSTSSSGDEVSFVSFLFALTSVMAHFEEGIVLTEKDSAEQPTPSDDDSGDEGGSGANKRLAYGVGFAVGIPSVVGLSLVSWCLWKRRRRVLDEKSEEERRARRRDFVID</sequence>
<feature type="transmembrane region" description="Helical" evidence="2">
    <location>
        <begin position="224"/>
        <end position="248"/>
    </location>
</feature>
<keyword evidence="2" id="KW-0812">Transmembrane</keyword>
<gene>
    <name evidence="4" type="ORF">B0T20DRAFT_466247</name>
</gene>
<name>A0AAE0PNY8_SORBR</name>
<evidence type="ECO:0000256" key="1">
    <source>
        <dbReference type="SAM" id="MobiDB-lite"/>
    </source>
</evidence>
<keyword evidence="2" id="KW-0472">Membrane</keyword>
<dbReference type="Proteomes" id="UP001281003">
    <property type="component" value="Unassembled WGS sequence"/>
</dbReference>
<reference evidence="4" key="2">
    <citation type="submission" date="2023-07" db="EMBL/GenBank/DDBJ databases">
        <authorList>
            <consortium name="Lawrence Berkeley National Laboratory"/>
            <person name="Haridas S."/>
            <person name="Hensen N."/>
            <person name="Bonometti L."/>
            <person name="Westerberg I."/>
            <person name="Brannstrom I.O."/>
            <person name="Guillou S."/>
            <person name="Cros-Aarteil S."/>
            <person name="Calhoun S."/>
            <person name="Kuo A."/>
            <person name="Mondo S."/>
            <person name="Pangilinan J."/>
            <person name="Riley R."/>
            <person name="LaButti K."/>
            <person name="Andreopoulos B."/>
            <person name="Lipzen A."/>
            <person name="Chen C."/>
            <person name="Yanf M."/>
            <person name="Daum C."/>
            <person name="Ng V."/>
            <person name="Clum A."/>
            <person name="Steindorff A."/>
            <person name="Ohm R."/>
            <person name="Martin F."/>
            <person name="Silar P."/>
            <person name="Natvig D."/>
            <person name="Lalanne C."/>
            <person name="Gautier V."/>
            <person name="Ament-velasquez S.L."/>
            <person name="Kruys A."/>
            <person name="Hutchinson M.I."/>
            <person name="Powell A.J."/>
            <person name="Barry K."/>
            <person name="Miller A.N."/>
            <person name="Grigoriev I.V."/>
            <person name="Debuchy R."/>
            <person name="Gladieux P."/>
            <person name="Thoren M.H."/>
            <person name="Johannesson H."/>
        </authorList>
    </citation>
    <scope>NUCLEOTIDE SEQUENCE</scope>
    <source>
        <strain evidence="4">FGSC 1904</strain>
    </source>
</reference>
<reference evidence="4" key="1">
    <citation type="journal article" date="2023" name="Mol. Phylogenet. Evol.">
        <title>Genome-scale phylogeny and comparative genomics of the fungal order Sordariales.</title>
        <authorList>
            <person name="Hensen N."/>
            <person name="Bonometti L."/>
            <person name="Westerberg I."/>
            <person name="Brannstrom I.O."/>
            <person name="Guillou S."/>
            <person name="Cros-Aarteil S."/>
            <person name="Calhoun S."/>
            <person name="Haridas S."/>
            <person name="Kuo A."/>
            <person name="Mondo S."/>
            <person name="Pangilinan J."/>
            <person name="Riley R."/>
            <person name="LaButti K."/>
            <person name="Andreopoulos B."/>
            <person name="Lipzen A."/>
            <person name="Chen C."/>
            <person name="Yan M."/>
            <person name="Daum C."/>
            <person name="Ng V."/>
            <person name="Clum A."/>
            <person name="Steindorff A."/>
            <person name="Ohm R.A."/>
            <person name="Martin F."/>
            <person name="Silar P."/>
            <person name="Natvig D.O."/>
            <person name="Lalanne C."/>
            <person name="Gautier V."/>
            <person name="Ament-Velasquez S.L."/>
            <person name="Kruys A."/>
            <person name="Hutchinson M.I."/>
            <person name="Powell A.J."/>
            <person name="Barry K."/>
            <person name="Miller A.N."/>
            <person name="Grigoriev I.V."/>
            <person name="Debuchy R."/>
            <person name="Gladieux P."/>
            <person name="Hiltunen Thoren M."/>
            <person name="Johannesson H."/>
        </authorList>
    </citation>
    <scope>NUCLEOTIDE SEQUENCE</scope>
    <source>
        <strain evidence="4">FGSC 1904</strain>
    </source>
</reference>
<proteinExistence type="predicted"/>
<comment type="caution">
    <text evidence="4">The sequence shown here is derived from an EMBL/GenBank/DDBJ whole genome shotgun (WGS) entry which is preliminary data.</text>
</comment>
<keyword evidence="3" id="KW-0732">Signal</keyword>
<evidence type="ECO:0000313" key="4">
    <source>
        <dbReference type="EMBL" id="KAK3403458.1"/>
    </source>
</evidence>
<feature type="signal peptide" evidence="3">
    <location>
        <begin position="1"/>
        <end position="23"/>
    </location>
</feature>
<keyword evidence="2" id="KW-1133">Transmembrane helix</keyword>
<evidence type="ECO:0000313" key="5">
    <source>
        <dbReference type="Proteomes" id="UP001281003"/>
    </source>
</evidence>
<accession>A0AAE0PNY8</accession>
<feature type="region of interest" description="Disordered" evidence="1">
    <location>
        <begin position="196"/>
        <end position="219"/>
    </location>
</feature>
<keyword evidence="5" id="KW-1185">Reference proteome</keyword>
<organism evidence="4 5">
    <name type="scientific">Sordaria brevicollis</name>
    <dbReference type="NCBI Taxonomy" id="83679"/>
    <lineage>
        <taxon>Eukaryota</taxon>
        <taxon>Fungi</taxon>
        <taxon>Dikarya</taxon>
        <taxon>Ascomycota</taxon>
        <taxon>Pezizomycotina</taxon>
        <taxon>Sordariomycetes</taxon>
        <taxon>Sordariomycetidae</taxon>
        <taxon>Sordariales</taxon>
        <taxon>Sordariaceae</taxon>
        <taxon>Sordaria</taxon>
    </lineage>
</organism>
<feature type="chain" id="PRO_5041997927" evidence="3">
    <location>
        <begin position="24"/>
        <end position="273"/>
    </location>
</feature>
<evidence type="ECO:0000256" key="2">
    <source>
        <dbReference type="SAM" id="Phobius"/>
    </source>
</evidence>